<reference evidence="4 5" key="1">
    <citation type="submission" date="2022-01" db="EMBL/GenBank/DDBJ databases">
        <authorList>
            <person name="Xiong W."/>
            <person name="Schranz E."/>
        </authorList>
    </citation>
    <scope>NUCLEOTIDE SEQUENCE [LARGE SCALE GENOMIC DNA]</scope>
</reference>
<comment type="caution">
    <text evidence="4">The sequence shown here is derived from an EMBL/GenBank/DDBJ whole genome shotgun (WGS) entry which is preliminary data.</text>
</comment>
<accession>A0AAU9N7D6</accession>
<feature type="region of interest" description="Disordered" evidence="1">
    <location>
        <begin position="40"/>
        <end position="67"/>
    </location>
</feature>
<dbReference type="InterPro" id="IPR027944">
    <property type="entry name" value="SEO_C"/>
</dbReference>
<proteinExistence type="predicted"/>
<evidence type="ECO:0000256" key="1">
    <source>
        <dbReference type="SAM" id="MobiDB-lite"/>
    </source>
</evidence>
<feature type="domain" description="Sieve element occlusion N-terminal" evidence="2">
    <location>
        <begin position="68"/>
        <end position="356"/>
    </location>
</feature>
<dbReference type="Gene3D" id="3.40.30.10">
    <property type="entry name" value="Glutaredoxin"/>
    <property type="match status" value="1"/>
</dbReference>
<dbReference type="Proteomes" id="UP001157418">
    <property type="component" value="Unassembled WGS sequence"/>
</dbReference>
<sequence length="756" mass="86347">MKLDKQGTRFIYHFIPLMECIKGSKNLLFLHQTELNLSFLQQPQPPPSMAAATTSRRPRGDRHMFSSSDDNAMMKHILATHAPDGSSFDVKPLLQIIDDIMRRAAPANTQPPAPQGNQAEVDAIIERVIYSDLDEMLEIMAITINKVSCEISCKCIGGGDAHASTTGIFNMLSNYEWDAKAVISLAAFAVNYGEFWLVAQLYTANPLAKSLAHLKQLPDVLERGEALKPRFEAVTTLIKAMLELTRCIVEFKELPGQYITPETPELMTATAHIPTAVYWIIRSIVACASILINLIGMGHEHITTTTEAWELSSLAHKISNIHDHLKDQLDLCNHHINEKRQIEAYLTILRIMDTGHLDNTKPLRHLIYLKDDQPPLYESSTKTRVTIEVLRKKIVLLLISDLDIPPEELSVLDQMYREAKQSPTRPESQYEVVWLPVVPNLRSTPWTDEDQLKFEGVRNMMPWYSVFHPSLLDPAAIKYIKEVWHFNQKPMLVVMDPQGRIVNTNALHMMWIWGSVAFPFTSLREEALWKEETWRIELLADSIEPMIFNWIADGKYICLYGGEDLEWIRRFTTTAQAVARAAGIQLEMLYVGKSNPREKVRKNNDIIRSENLSYVLPDLTLIWFFWVRLESMLHSKLQHGKSFEEDPILREINVMLTYDGNDQGWAVICRGSNDWMRRASGESVLKGLTNYNDWQGDAQERGFLPALNDHLEANQPPHHCNRLILPGTTGSVPERVVCAECGRSMERFFLYRCCTD</sequence>
<evidence type="ECO:0000259" key="3">
    <source>
        <dbReference type="Pfam" id="PF14577"/>
    </source>
</evidence>
<evidence type="ECO:0000313" key="5">
    <source>
        <dbReference type="Proteomes" id="UP001157418"/>
    </source>
</evidence>
<dbReference type="InterPro" id="IPR027942">
    <property type="entry name" value="SEO_N"/>
</dbReference>
<evidence type="ECO:0000313" key="4">
    <source>
        <dbReference type="EMBL" id="CAH1434525.1"/>
    </source>
</evidence>
<feature type="domain" description="Sieve element occlusion C-terminal" evidence="3">
    <location>
        <begin position="524"/>
        <end position="755"/>
    </location>
</feature>
<keyword evidence="5" id="KW-1185">Reference proteome</keyword>
<evidence type="ECO:0000259" key="2">
    <source>
        <dbReference type="Pfam" id="PF14576"/>
    </source>
</evidence>
<gene>
    <name evidence="4" type="ORF">LVIROSA_LOCUS21039</name>
</gene>
<dbReference type="EMBL" id="CAKMRJ010003657">
    <property type="protein sequence ID" value="CAH1434525.1"/>
    <property type="molecule type" value="Genomic_DNA"/>
</dbReference>
<dbReference type="AlphaFoldDB" id="A0AAU9N7D6"/>
<protein>
    <recommendedName>
        <fullName evidence="6">Sieve element occlusion N-terminal domain-containing protein</fullName>
    </recommendedName>
</protein>
<dbReference type="Pfam" id="PF14576">
    <property type="entry name" value="SEO_N"/>
    <property type="match status" value="1"/>
</dbReference>
<organism evidence="4 5">
    <name type="scientific">Lactuca virosa</name>
    <dbReference type="NCBI Taxonomy" id="75947"/>
    <lineage>
        <taxon>Eukaryota</taxon>
        <taxon>Viridiplantae</taxon>
        <taxon>Streptophyta</taxon>
        <taxon>Embryophyta</taxon>
        <taxon>Tracheophyta</taxon>
        <taxon>Spermatophyta</taxon>
        <taxon>Magnoliopsida</taxon>
        <taxon>eudicotyledons</taxon>
        <taxon>Gunneridae</taxon>
        <taxon>Pentapetalae</taxon>
        <taxon>asterids</taxon>
        <taxon>campanulids</taxon>
        <taxon>Asterales</taxon>
        <taxon>Asteraceae</taxon>
        <taxon>Cichorioideae</taxon>
        <taxon>Cichorieae</taxon>
        <taxon>Lactucinae</taxon>
        <taxon>Lactuca</taxon>
    </lineage>
</organism>
<evidence type="ECO:0008006" key="6">
    <source>
        <dbReference type="Google" id="ProtNLM"/>
    </source>
</evidence>
<dbReference type="GO" id="GO:0010088">
    <property type="term" value="P:phloem development"/>
    <property type="evidence" value="ECO:0007669"/>
    <property type="project" value="InterPro"/>
</dbReference>
<dbReference type="PANTHER" id="PTHR33232:SF20">
    <property type="entry name" value="PROTEIN SIEVE ELEMENT OCCLUSION B-LIKE"/>
    <property type="match status" value="1"/>
</dbReference>
<dbReference type="Pfam" id="PF14577">
    <property type="entry name" value="SEO_C"/>
    <property type="match status" value="1"/>
</dbReference>
<dbReference type="PANTHER" id="PTHR33232">
    <property type="entry name" value="PROTEIN SIEVE ELEMENT OCCLUSION B-LIKE"/>
    <property type="match status" value="1"/>
</dbReference>
<dbReference type="InterPro" id="IPR039299">
    <property type="entry name" value="SEOA"/>
</dbReference>
<name>A0AAU9N7D6_9ASTR</name>